<dbReference type="Pfam" id="PF13439">
    <property type="entry name" value="Glyco_transf_4"/>
    <property type="match status" value="1"/>
</dbReference>
<dbReference type="Gene3D" id="3.40.50.2000">
    <property type="entry name" value="Glycogen Phosphorylase B"/>
    <property type="match status" value="2"/>
</dbReference>
<organism evidence="3 4">
    <name type="scientific">Candidatus Odyssella acanthamoebae</name>
    <dbReference type="NCBI Taxonomy" id="91604"/>
    <lineage>
        <taxon>Bacteria</taxon>
        <taxon>Pseudomonadati</taxon>
        <taxon>Pseudomonadota</taxon>
        <taxon>Alphaproteobacteria</taxon>
        <taxon>Holosporales</taxon>
        <taxon>Candidatus Paracaedibacteraceae</taxon>
        <taxon>Candidatus Odyssella</taxon>
    </lineage>
</organism>
<accession>A0A077B1Z0</accession>
<dbReference type="HOGENOM" id="CLU_009583_0_0_5"/>
<dbReference type="CDD" id="cd03820">
    <property type="entry name" value="GT4_AmsD-like"/>
    <property type="match status" value="1"/>
</dbReference>
<dbReference type="PANTHER" id="PTHR12526:SF630">
    <property type="entry name" value="GLYCOSYLTRANSFERASE"/>
    <property type="match status" value="1"/>
</dbReference>
<evidence type="ECO:0000313" key="4">
    <source>
        <dbReference type="Proteomes" id="UP000028926"/>
    </source>
</evidence>
<dbReference type="STRING" id="91604.ID47_09730"/>
<dbReference type="KEGG" id="paca:ID47_09730"/>
<reference evidence="3 4" key="1">
    <citation type="submission" date="2014-07" db="EMBL/GenBank/DDBJ databases">
        <title>Comparative genomic insights into amoeba endosymbionts belonging to the families of Holosporaceae and Candidatus Midichloriaceae within Rickettsiales.</title>
        <authorList>
            <person name="Wang Z."/>
            <person name="Wu M."/>
        </authorList>
    </citation>
    <scope>NUCLEOTIDE SEQUENCE [LARGE SCALE GENOMIC DNA]</scope>
    <source>
        <strain evidence="3">PRA3</strain>
    </source>
</reference>
<dbReference type="AlphaFoldDB" id="A0A077B1Z0"/>
<gene>
    <name evidence="3" type="ORF">ID47_09730</name>
</gene>
<name>A0A077B1Z0_9PROT</name>
<dbReference type="eggNOG" id="COG0438">
    <property type="taxonomic scope" value="Bacteria"/>
</dbReference>
<dbReference type="SUPFAM" id="SSF53756">
    <property type="entry name" value="UDP-Glycosyltransferase/glycogen phosphorylase"/>
    <property type="match status" value="1"/>
</dbReference>
<dbReference type="RefSeq" id="WP_038465805.1">
    <property type="nucleotide sequence ID" value="NZ_CP008941.1"/>
</dbReference>
<protein>
    <submittedName>
        <fullName evidence="3">Uncharacterized protein</fullName>
    </submittedName>
</protein>
<dbReference type="OrthoDB" id="9790710at2"/>
<proteinExistence type="predicted"/>
<dbReference type="EMBL" id="CP008941">
    <property type="protein sequence ID" value="AIK96945.1"/>
    <property type="molecule type" value="Genomic_DNA"/>
</dbReference>
<sequence>MHVVLIISSLSAGGAERVLSSLANHWSKRGHEVTIITLAQSNTPPFYSLAKEIKLKQLGLSNSTTSIPHRLLNIFKRLLTLRKTIKTLSPDVVISFISSMNITTLLASGRLTVPIIVSERTHPVYHKLPPLDTLLRRLLYPKATKVVVQTQSAADYFRPLDNIAVIPNSVSVPPTIAQQHSDVHQIISVGRLIPSKGFNILIQAFSKIVLDFPNMKLTLYGEGEERQTLEKLVADLNLKGRVFLPGLTQNIQAKLAEADLFIFPSHYEGFPNALCEAMATGLPVIASTCSGNVDVIQDGVNGRLFPVGDIEKLTHLMHELIQDTSQRHRLSTEAQKITDRLAEDKIYQMWDDLICNITAPAQ</sequence>
<dbReference type="Pfam" id="PF00534">
    <property type="entry name" value="Glycos_transf_1"/>
    <property type="match status" value="1"/>
</dbReference>
<evidence type="ECO:0000259" key="1">
    <source>
        <dbReference type="Pfam" id="PF00534"/>
    </source>
</evidence>
<keyword evidence="4" id="KW-1185">Reference proteome</keyword>
<dbReference type="PANTHER" id="PTHR12526">
    <property type="entry name" value="GLYCOSYLTRANSFERASE"/>
    <property type="match status" value="1"/>
</dbReference>
<evidence type="ECO:0000259" key="2">
    <source>
        <dbReference type="Pfam" id="PF13439"/>
    </source>
</evidence>
<feature type="domain" description="Glycosyl transferase family 1" evidence="1">
    <location>
        <begin position="183"/>
        <end position="336"/>
    </location>
</feature>
<dbReference type="InterPro" id="IPR028098">
    <property type="entry name" value="Glyco_trans_4-like_N"/>
</dbReference>
<dbReference type="Proteomes" id="UP000028926">
    <property type="component" value="Chromosome"/>
</dbReference>
<feature type="domain" description="Glycosyltransferase subfamily 4-like N-terminal" evidence="2">
    <location>
        <begin position="13"/>
        <end position="170"/>
    </location>
</feature>
<dbReference type="GO" id="GO:0016757">
    <property type="term" value="F:glycosyltransferase activity"/>
    <property type="evidence" value="ECO:0007669"/>
    <property type="project" value="InterPro"/>
</dbReference>
<evidence type="ECO:0000313" key="3">
    <source>
        <dbReference type="EMBL" id="AIK96945.1"/>
    </source>
</evidence>
<dbReference type="InterPro" id="IPR001296">
    <property type="entry name" value="Glyco_trans_1"/>
</dbReference>